<dbReference type="EMBL" id="CVMV01000117">
    <property type="protein sequence ID" value="CRG97898.1"/>
    <property type="molecule type" value="Genomic_DNA"/>
</dbReference>
<dbReference type="VEuPathDB" id="PlasmoDB:PGAL8A_00033500"/>
<sequence>MEKEIDEFYDIICNEILNYFLLPNEKNKYLSYKRIKIFISDLIDFLNSESFYIFTNYRESKDKEEIFFKPKLFSFTLLPQKLNKEILELCRECTLLYSEIFDSMICDMQFLLKTFENTKEYDEFYKSIIDICERVYLNKENGRDIKNDIRCVIGRSDYMTNKKDNQKEDDIEIKQVEYNTIAVAFGNLSSILFKAHKNIIKEIYREYFPYFNEKNEKEINDILEKKFQNNFTEGIITCFIECHNAYISNFKPLQGKYKTIIISVSVGDDLNKFDKYKTKNELKKFGIDQMFFTLKELQVLFEKKKLFLNYRHETLRDSLNRIKKNSNDYEQFKPGKLFLNLNDDDANFLNETNYERNIYEISVIYFRSLYSPYHFNETIWSLREMIEFSDSVKIPSLPYQLVGSKRIQMLLLDDDILKKYISYDLNKNKKTEQQIINDMNTLKKSFALQVDPSLDKNSHIISLAIENEKNFLLKPQREGGMNNLHGSDVKEKLMLYYDEKEKHKLSIYVLMQKLFPSSFITVHCRTKKKENEDNDHSYFIEFSPEKSISEISLFHNFIFYKNKNILNEQKGYLIRTKNINENEGGAICGISSLDSFFLI</sequence>
<gene>
    <name evidence="13" type="ORF">PGAL8A_00033500</name>
</gene>
<dbReference type="GO" id="GO:0005524">
    <property type="term" value="F:ATP binding"/>
    <property type="evidence" value="ECO:0007669"/>
    <property type="project" value="UniProtKB-UniRule"/>
</dbReference>
<dbReference type="AlphaFoldDB" id="A0A1J1GZM4"/>
<evidence type="ECO:0000256" key="4">
    <source>
        <dbReference type="ARBA" id="ARBA00022684"/>
    </source>
</evidence>
<keyword evidence="8 9" id="KW-0460">Magnesium</keyword>
<comment type="cofactor">
    <cofactor evidence="9 11">
        <name>Mg(2+)</name>
        <dbReference type="ChEBI" id="CHEBI:18420"/>
    </cofactor>
    <text evidence="9 11">Binds 1 Mg(2+) ion per subunit.</text>
</comment>
<evidence type="ECO:0000256" key="5">
    <source>
        <dbReference type="ARBA" id="ARBA00022723"/>
    </source>
</evidence>
<keyword evidence="6 9" id="KW-0547">Nucleotide-binding</keyword>
<dbReference type="InterPro" id="IPR005615">
    <property type="entry name" value="Glutathione_synthase"/>
</dbReference>
<dbReference type="PANTHER" id="PTHR11130:SF0">
    <property type="entry name" value="GLUTATHIONE SYNTHETASE"/>
    <property type="match status" value="1"/>
</dbReference>
<dbReference type="Gene3D" id="3.30.1490.50">
    <property type="match status" value="1"/>
</dbReference>
<evidence type="ECO:0000256" key="11">
    <source>
        <dbReference type="PIRSR" id="PIRSR001558-2"/>
    </source>
</evidence>
<dbReference type="PANTHER" id="PTHR11130">
    <property type="entry name" value="GLUTATHIONE SYNTHETASE"/>
    <property type="match status" value="1"/>
</dbReference>
<dbReference type="Gene3D" id="3.40.50.1760">
    <property type="entry name" value="Glutathione synthase, substrate-binding domain superfamily, eukaryotic"/>
    <property type="match status" value="1"/>
</dbReference>
<dbReference type="Gene3D" id="1.10.1080.10">
    <property type="entry name" value="Glutathione Synthetase, Chain A, domain 3"/>
    <property type="match status" value="1"/>
</dbReference>
<feature type="binding site" evidence="10">
    <location>
        <position position="577"/>
    </location>
    <ligand>
        <name>ATP</name>
        <dbReference type="ChEBI" id="CHEBI:30616"/>
    </ligand>
</feature>
<evidence type="ECO:0000256" key="2">
    <source>
        <dbReference type="ARBA" id="ARBA00010385"/>
    </source>
</evidence>
<dbReference type="GO" id="GO:0004363">
    <property type="term" value="F:glutathione synthase activity"/>
    <property type="evidence" value="ECO:0007669"/>
    <property type="project" value="UniProtKB-UniRule"/>
</dbReference>
<dbReference type="InterPro" id="IPR014049">
    <property type="entry name" value="Glutathione_synthase_N_euk"/>
</dbReference>
<evidence type="ECO:0000256" key="7">
    <source>
        <dbReference type="ARBA" id="ARBA00022840"/>
    </source>
</evidence>
<dbReference type="UniPathway" id="UPA00142">
    <property type="reaction ID" value="UER00210"/>
</dbReference>
<feature type="binding site" evidence="10">
    <location>
        <begin position="474"/>
        <end position="483"/>
    </location>
    <ligand>
        <name>ATP</name>
        <dbReference type="ChEBI" id="CHEBI:30616"/>
    </ligand>
</feature>
<dbReference type="InterPro" id="IPR004887">
    <property type="entry name" value="GSH_synth_subst-bd"/>
</dbReference>
<reference evidence="13" key="1">
    <citation type="submission" date="2015-04" db="EMBL/GenBank/DDBJ databases">
        <authorList>
            <consortium name="Pathogen Informatics"/>
        </authorList>
    </citation>
    <scope>NUCLEOTIDE SEQUENCE [LARGE SCALE GENOMIC DNA]</scope>
    <source>
        <strain evidence="13">8A</strain>
    </source>
</reference>
<feature type="binding site" evidence="11">
    <location>
        <position position="478"/>
    </location>
    <ligand>
        <name>Mg(2+)</name>
        <dbReference type="ChEBI" id="CHEBI:18420"/>
    </ligand>
</feature>
<feature type="domain" description="Glutathione synthase substrate-binding" evidence="12">
    <location>
        <begin position="261"/>
        <end position="402"/>
    </location>
</feature>
<dbReference type="GO" id="GO:0000287">
    <property type="term" value="F:magnesium ion binding"/>
    <property type="evidence" value="ECO:0007669"/>
    <property type="project" value="UniProtKB-UniRule"/>
</dbReference>
<dbReference type="Gene3D" id="3.30.470.20">
    <property type="entry name" value="ATP-grasp fold, B domain"/>
    <property type="match status" value="1"/>
</dbReference>
<dbReference type="PIRSF" id="PIRSF001558">
    <property type="entry name" value="GSHase"/>
    <property type="match status" value="1"/>
</dbReference>
<dbReference type="Pfam" id="PF03199">
    <property type="entry name" value="GSH_synthase"/>
    <property type="match status" value="1"/>
</dbReference>
<comment type="similarity">
    <text evidence="2 9">Belongs to the eukaryotic GSH synthase family.</text>
</comment>
<evidence type="ECO:0000256" key="1">
    <source>
        <dbReference type="ARBA" id="ARBA00004965"/>
    </source>
</evidence>
<evidence type="ECO:0000313" key="13">
    <source>
        <dbReference type="EMBL" id="CRG97898.1"/>
    </source>
</evidence>
<evidence type="ECO:0000256" key="8">
    <source>
        <dbReference type="ARBA" id="ARBA00022842"/>
    </source>
</evidence>
<comment type="catalytic activity">
    <reaction evidence="9">
        <text>gamma-L-glutamyl-L-cysteine + glycine + ATP = glutathione + ADP + phosphate + H(+)</text>
        <dbReference type="Rhea" id="RHEA:13557"/>
        <dbReference type="ChEBI" id="CHEBI:15378"/>
        <dbReference type="ChEBI" id="CHEBI:30616"/>
        <dbReference type="ChEBI" id="CHEBI:43474"/>
        <dbReference type="ChEBI" id="CHEBI:57305"/>
        <dbReference type="ChEBI" id="CHEBI:57925"/>
        <dbReference type="ChEBI" id="CHEBI:58173"/>
        <dbReference type="ChEBI" id="CHEBI:456216"/>
        <dbReference type="EC" id="6.3.2.3"/>
    </reaction>
</comment>
<evidence type="ECO:0000256" key="10">
    <source>
        <dbReference type="PIRSR" id="PIRSR001558-1"/>
    </source>
</evidence>
<feature type="binding site" evidence="10">
    <location>
        <position position="575"/>
    </location>
    <ligand>
        <name>substrate</name>
    </ligand>
</feature>
<dbReference type="GeneID" id="39728858"/>
<evidence type="ECO:0000313" key="14">
    <source>
        <dbReference type="Proteomes" id="UP000220797"/>
    </source>
</evidence>
<proteinExistence type="inferred from homology"/>
<dbReference type="InterPro" id="IPR037013">
    <property type="entry name" value="GSH-S_sub-bd_sf"/>
</dbReference>
<keyword evidence="3 9" id="KW-0436">Ligase</keyword>
<feature type="binding site" evidence="10">
    <location>
        <position position="583"/>
    </location>
    <ligand>
        <name>ATP</name>
        <dbReference type="ChEBI" id="CHEBI:30616"/>
    </ligand>
</feature>
<keyword evidence="7 9" id="KW-0067">ATP-binding</keyword>
<protein>
    <recommendedName>
        <fullName evidence="9">Glutathione synthetase</fullName>
        <shortName evidence="9">GSH-S</shortName>
        <ecNumber evidence="9">6.3.2.3</ecNumber>
    </recommendedName>
</protein>
<dbReference type="OrthoDB" id="2020073at2759"/>
<feature type="binding site" evidence="10">
    <location>
        <position position="550"/>
    </location>
    <ligand>
        <name>ATP</name>
        <dbReference type="ChEBI" id="CHEBI:30616"/>
    </ligand>
</feature>
<name>A0A1J1GZM4_PLAGA</name>
<dbReference type="GO" id="GO:0043295">
    <property type="term" value="F:glutathione binding"/>
    <property type="evidence" value="ECO:0007669"/>
    <property type="project" value="UniProtKB-UniRule"/>
</dbReference>
<dbReference type="EC" id="6.3.2.3" evidence="9"/>
<evidence type="ECO:0000259" key="12">
    <source>
        <dbReference type="Pfam" id="PF03199"/>
    </source>
</evidence>
<feature type="binding site" evidence="10">
    <location>
        <position position="405"/>
    </location>
    <ligand>
        <name>ATP</name>
        <dbReference type="ChEBI" id="CHEBI:30616"/>
    </ligand>
</feature>
<comment type="caution">
    <text evidence="13">The sequence shown here is derived from an EMBL/GenBank/DDBJ whole genome shotgun (WGS) entry which is preliminary data.</text>
</comment>
<comment type="pathway">
    <text evidence="1 9">Sulfur metabolism; glutathione biosynthesis; glutathione from L-cysteine and L-glutamate: step 2/2.</text>
</comment>
<dbReference type="SUPFAM" id="SSF56059">
    <property type="entry name" value="Glutathione synthetase ATP-binding domain-like"/>
    <property type="match status" value="2"/>
</dbReference>
<dbReference type="OMA" id="FEAHKNM"/>
<accession>A0A1J1GZM4</accession>
<dbReference type="Gene3D" id="3.30.1490.80">
    <property type="match status" value="1"/>
</dbReference>
<keyword evidence="5 9" id="KW-0479">Metal-binding</keyword>
<dbReference type="InterPro" id="IPR014709">
    <property type="entry name" value="Glutathione_synthase_C_euk"/>
</dbReference>
<keyword evidence="4 9" id="KW-0317">Glutathione biosynthesis</keyword>
<dbReference type="RefSeq" id="XP_028530697.1">
    <property type="nucleotide sequence ID" value="XM_028674334.1"/>
</dbReference>
<dbReference type="Proteomes" id="UP000220797">
    <property type="component" value="Unassembled WGS sequence"/>
</dbReference>
<evidence type="ECO:0000256" key="3">
    <source>
        <dbReference type="ARBA" id="ARBA00022598"/>
    </source>
</evidence>
<dbReference type="GO" id="GO:0005829">
    <property type="term" value="C:cytosol"/>
    <property type="evidence" value="ECO:0007669"/>
    <property type="project" value="TreeGrafter"/>
</dbReference>
<evidence type="ECO:0000256" key="6">
    <source>
        <dbReference type="ARBA" id="ARBA00022741"/>
    </source>
</evidence>
<dbReference type="Pfam" id="PF03917">
    <property type="entry name" value="GSH_synth_ATP"/>
    <property type="match status" value="1"/>
</dbReference>
<organism evidence="13 14">
    <name type="scientific">Plasmodium gallinaceum</name>
    <dbReference type="NCBI Taxonomy" id="5849"/>
    <lineage>
        <taxon>Eukaryota</taxon>
        <taxon>Sar</taxon>
        <taxon>Alveolata</taxon>
        <taxon>Apicomplexa</taxon>
        <taxon>Aconoidasida</taxon>
        <taxon>Haemosporida</taxon>
        <taxon>Plasmodiidae</taxon>
        <taxon>Plasmodium</taxon>
        <taxon>Plasmodium (Haemamoeba)</taxon>
    </lineage>
</organism>
<dbReference type="InterPro" id="IPR014042">
    <property type="entry name" value="Glutathione_synthase_a-hlx"/>
</dbReference>
<evidence type="ECO:0000256" key="9">
    <source>
        <dbReference type="PIRNR" id="PIRNR001558"/>
    </source>
</evidence>
<keyword evidence="14" id="KW-1185">Reference proteome</keyword>